<evidence type="ECO:0000256" key="6">
    <source>
        <dbReference type="SAM" id="MobiDB-lite"/>
    </source>
</evidence>
<accession>A0A7W7WG17</accession>
<evidence type="ECO:0000256" key="5">
    <source>
        <dbReference type="ARBA" id="ARBA00023136"/>
    </source>
</evidence>
<dbReference type="RefSeq" id="WP_184911500.1">
    <property type="nucleotide sequence ID" value="NZ_JACHJR010000001.1"/>
</dbReference>
<dbReference type="Pfam" id="PF02687">
    <property type="entry name" value="FtsX"/>
    <property type="match status" value="2"/>
</dbReference>
<evidence type="ECO:0000259" key="8">
    <source>
        <dbReference type="Pfam" id="PF02687"/>
    </source>
</evidence>
<feature type="region of interest" description="Disordered" evidence="6">
    <location>
        <begin position="51"/>
        <end position="71"/>
    </location>
</feature>
<dbReference type="InterPro" id="IPR003838">
    <property type="entry name" value="ABC3_permease_C"/>
</dbReference>
<comment type="subcellular location">
    <subcellularLocation>
        <location evidence="1">Cell membrane</location>
        <topology evidence="1">Multi-pass membrane protein</topology>
    </subcellularLocation>
</comment>
<evidence type="ECO:0000256" key="4">
    <source>
        <dbReference type="ARBA" id="ARBA00022989"/>
    </source>
</evidence>
<proteinExistence type="predicted"/>
<feature type="transmembrane region" description="Helical" evidence="7">
    <location>
        <begin position="410"/>
        <end position="432"/>
    </location>
</feature>
<feature type="transmembrane region" description="Helical" evidence="7">
    <location>
        <begin position="682"/>
        <end position="705"/>
    </location>
</feature>
<keyword evidence="10" id="KW-1185">Reference proteome</keyword>
<dbReference type="GO" id="GO:0005886">
    <property type="term" value="C:plasma membrane"/>
    <property type="evidence" value="ECO:0007669"/>
    <property type="project" value="UniProtKB-SubCell"/>
</dbReference>
<dbReference type="AlphaFoldDB" id="A0A7W7WG17"/>
<organism evidence="9 10">
    <name type="scientific">Kitasatospora gansuensis</name>
    <dbReference type="NCBI Taxonomy" id="258050"/>
    <lineage>
        <taxon>Bacteria</taxon>
        <taxon>Bacillati</taxon>
        <taxon>Actinomycetota</taxon>
        <taxon>Actinomycetes</taxon>
        <taxon>Kitasatosporales</taxon>
        <taxon>Streptomycetaceae</taxon>
        <taxon>Kitasatospora</taxon>
    </lineage>
</organism>
<dbReference type="Proteomes" id="UP000573327">
    <property type="component" value="Unassembled WGS sequence"/>
</dbReference>
<evidence type="ECO:0000256" key="1">
    <source>
        <dbReference type="ARBA" id="ARBA00004651"/>
    </source>
</evidence>
<keyword evidence="2" id="KW-1003">Cell membrane</keyword>
<feature type="transmembrane region" description="Helical" evidence="7">
    <location>
        <begin position="385"/>
        <end position="404"/>
    </location>
</feature>
<keyword evidence="4 7" id="KW-1133">Transmembrane helix</keyword>
<feature type="transmembrane region" description="Helical" evidence="7">
    <location>
        <begin position="769"/>
        <end position="793"/>
    </location>
</feature>
<feature type="domain" description="ABC3 transporter permease C-terminal" evidence="8">
    <location>
        <begin position="244"/>
        <end position="364"/>
    </location>
</feature>
<feature type="transmembrane region" description="Helical" evidence="7">
    <location>
        <begin position="735"/>
        <end position="757"/>
    </location>
</feature>
<dbReference type="EMBL" id="JACHJR010000001">
    <property type="protein sequence ID" value="MBB4945165.1"/>
    <property type="molecule type" value="Genomic_DNA"/>
</dbReference>
<dbReference type="PANTHER" id="PTHR30287:SF1">
    <property type="entry name" value="INNER MEMBRANE PROTEIN"/>
    <property type="match status" value="1"/>
</dbReference>
<feature type="transmembrane region" description="Helical" evidence="7">
    <location>
        <begin position="238"/>
        <end position="261"/>
    </location>
</feature>
<evidence type="ECO:0000256" key="3">
    <source>
        <dbReference type="ARBA" id="ARBA00022692"/>
    </source>
</evidence>
<gene>
    <name evidence="9" type="ORF">F4556_000700</name>
</gene>
<dbReference type="PANTHER" id="PTHR30287">
    <property type="entry name" value="MEMBRANE COMPONENT OF PREDICTED ABC SUPERFAMILY METABOLITE UPTAKE TRANSPORTER"/>
    <property type="match status" value="1"/>
</dbReference>
<evidence type="ECO:0000256" key="7">
    <source>
        <dbReference type="SAM" id="Phobius"/>
    </source>
</evidence>
<sequence length="805" mass="80926">MRRGIAAGVAAALMFAAMLVGSFGVLLESGLRAHGQLDRYAGAVAVVARSQSVSHTTGSGESKQTETRPLTERARIPDAEAEAARLRAVPGVTGVVKDVSVPVVDDRGRQLTGHGWESAALTGAPLGSGRAPVGDRQVVLPATDGATVGATVQLQTDGGPQPFTVSGLVNGGGDVYFSQSYAAALSGHPGSADALVVLGGPGTSVAALQQAAPDRVVATGAARGDVEHPAVPAARADLIGICGSIGGVALMVTLLVVTSLLEMSVRDRVRELAVMRAVGATPRQVRRLIVRGTLKVAVPAAAVGGVLSLGSGALLHRLMTSRGGLPPELALTPGPLPVVGGMLVTVLAAVGAAWLAARRVSRIRPVEALGEAATEPTRLPRWRMVTGLVFLVLGLAMAAVAFTLGGQAAVAAMSGLVMSLIWATALLGPWIARGGIRLLSMPLRLVSPVSGRLASDGARAAAVRMATVITPIALAVSFGAGQLFVQTSVVNATRVQATVGLRADQVLVSDGPGIPHRAYQAAQQTVGQAPVTAVKRTTVVKVVGSQLQSLAAQGIEGSTATLDPDVTSGSLAGLARPNTVALGADVAGGTEVGTTTSLRLGDGTEIHPEVVAVYGSSLGFGSVLLPRAEVAAHSTDAALDDYLLVGGHADLKAVTDTFRGVHTTSAPAYGEALTERARQSGLVGLLASAAIAGFIMIGVVTTLAVSTASRRRELSLLRLVGATRRQLLRMLRMETAVVVGTGTVVGALVAAATLLTFGGAVTGLATLAISPALCAGIVGAVAVAGAAAVLLPARGLLRGGSPKID</sequence>
<keyword evidence="5 7" id="KW-0472">Membrane</keyword>
<comment type="caution">
    <text evidence="9">The sequence shown here is derived from an EMBL/GenBank/DDBJ whole genome shotgun (WGS) entry which is preliminary data.</text>
</comment>
<feature type="transmembrane region" description="Helical" evidence="7">
    <location>
        <begin position="462"/>
        <end position="485"/>
    </location>
</feature>
<protein>
    <submittedName>
        <fullName evidence="9">Putative ABC transport system permease protein</fullName>
    </submittedName>
</protein>
<keyword evidence="3 7" id="KW-0812">Transmembrane</keyword>
<feature type="transmembrane region" description="Helical" evidence="7">
    <location>
        <begin position="336"/>
        <end position="357"/>
    </location>
</feature>
<evidence type="ECO:0000256" key="2">
    <source>
        <dbReference type="ARBA" id="ARBA00022475"/>
    </source>
</evidence>
<evidence type="ECO:0000313" key="9">
    <source>
        <dbReference type="EMBL" id="MBB4945165.1"/>
    </source>
</evidence>
<dbReference type="InterPro" id="IPR038766">
    <property type="entry name" value="Membrane_comp_ABC_pdt"/>
</dbReference>
<name>A0A7W7WG17_9ACTN</name>
<evidence type="ECO:0000313" key="10">
    <source>
        <dbReference type="Proteomes" id="UP000573327"/>
    </source>
</evidence>
<reference evidence="9 10" key="1">
    <citation type="submission" date="2020-08" db="EMBL/GenBank/DDBJ databases">
        <title>Sequencing the genomes of 1000 actinobacteria strains.</title>
        <authorList>
            <person name="Klenk H.-P."/>
        </authorList>
    </citation>
    <scope>NUCLEOTIDE SEQUENCE [LARGE SCALE GENOMIC DNA]</scope>
    <source>
        <strain evidence="9 10">DSM 44786</strain>
    </source>
</reference>
<feature type="transmembrane region" description="Helical" evidence="7">
    <location>
        <begin position="296"/>
        <end position="316"/>
    </location>
</feature>
<feature type="domain" description="ABC3 transporter permease C-terminal" evidence="8">
    <location>
        <begin position="687"/>
        <end position="798"/>
    </location>
</feature>